<reference evidence="3 4" key="1">
    <citation type="submission" date="2019-02" db="EMBL/GenBank/DDBJ databases">
        <title>Deep-cultivation of Planctomycetes and their phenomic and genomic characterization uncovers novel biology.</title>
        <authorList>
            <person name="Wiegand S."/>
            <person name="Jogler M."/>
            <person name="Boedeker C."/>
            <person name="Pinto D."/>
            <person name="Vollmers J."/>
            <person name="Rivas-Marin E."/>
            <person name="Kohn T."/>
            <person name="Peeters S.H."/>
            <person name="Heuer A."/>
            <person name="Rast P."/>
            <person name="Oberbeckmann S."/>
            <person name="Bunk B."/>
            <person name="Jeske O."/>
            <person name="Meyerdierks A."/>
            <person name="Storesund J.E."/>
            <person name="Kallscheuer N."/>
            <person name="Luecker S."/>
            <person name="Lage O.M."/>
            <person name="Pohl T."/>
            <person name="Merkel B.J."/>
            <person name="Hornburger P."/>
            <person name="Mueller R.-W."/>
            <person name="Bruemmer F."/>
            <person name="Labrenz M."/>
            <person name="Spormann A.M."/>
            <person name="Op den Camp H."/>
            <person name="Overmann J."/>
            <person name="Amann R."/>
            <person name="Jetten M.S.M."/>
            <person name="Mascher T."/>
            <person name="Medema M.H."/>
            <person name="Devos D.P."/>
            <person name="Kaster A.-K."/>
            <person name="Ovreas L."/>
            <person name="Rohde M."/>
            <person name="Galperin M.Y."/>
            <person name="Jogler C."/>
        </authorList>
    </citation>
    <scope>NUCLEOTIDE SEQUENCE [LARGE SCALE GENOMIC DNA]</scope>
    <source>
        <strain evidence="3 4">Pla110</strain>
    </source>
</reference>
<accession>A0A518CRI6</accession>
<dbReference type="Proteomes" id="UP000317178">
    <property type="component" value="Chromosome"/>
</dbReference>
<dbReference type="CDD" id="cd00165">
    <property type="entry name" value="S4"/>
    <property type="match status" value="1"/>
</dbReference>
<dbReference type="OrthoDB" id="9811532at2"/>
<dbReference type="InterPro" id="IPR036986">
    <property type="entry name" value="S4_RNA-bd_sf"/>
</dbReference>
<feature type="compositionally biased region" description="Basic and acidic residues" evidence="2">
    <location>
        <begin position="86"/>
        <end position="95"/>
    </location>
</feature>
<dbReference type="EMBL" id="CP036281">
    <property type="protein sequence ID" value="QDU81828.1"/>
    <property type="molecule type" value="Genomic_DNA"/>
</dbReference>
<keyword evidence="1" id="KW-0694">RNA-binding</keyword>
<evidence type="ECO:0000313" key="4">
    <source>
        <dbReference type="Proteomes" id="UP000317178"/>
    </source>
</evidence>
<dbReference type="SUPFAM" id="SSF55174">
    <property type="entry name" value="Alpha-L RNA-binding motif"/>
    <property type="match status" value="1"/>
</dbReference>
<evidence type="ECO:0000256" key="1">
    <source>
        <dbReference type="PROSITE-ProRule" id="PRU00182"/>
    </source>
</evidence>
<sequence length="95" mass="10106">MTAPSAEESIQLDQFLKLIGAVPTGGQAKVLIQGGQVLLNDQIETRRRKKLVPGDMIEVLGEQYVVSTDAEMDGSSDVGETPAADETEKSSGETE</sequence>
<keyword evidence="4" id="KW-1185">Reference proteome</keyword>
<dbReference type="Gene3D" id="3.10.290.10">
    <property type="entry name" value="RNA-binding S4 domain"/>
    <property type="match status" value="1"/>
</dbReference>
<name>A0A518CRI6_9PLAN</name>
<dbReference type="KEGG" id="plon:Pla110_35790"/>
<dbReference type="PROSITE" id="PS50889">
    <property type="entry name" value="S4"/>
    <property type="match status" value="1"/>
</dbReference>
<dbReference type="AlphaFoldDB" id="A0A518CRI6"/>
<proteinExistence type="predicted"/>
<gene>
    <name evidence="3" type="ORF">Pla110_35790</name>
</gene>
<evidence type="ECO:0000256" key="2">
    <source>
        <dbReference type="SAM" id="MobiDB-lite"/>
    </source>
</evidence>
<feature type="region of interest" description="Disordered" evidence="2">
    <location>
        <begin position="68"/>
        <end position="95"/>
    </location>
</feature>
<dbReference type="RefSeq" id="WP_144997503.1">
    <property type="nucleotide sequence ID" value="NZ_CP036281.1"/>
</dbReference>
<protein>
    <submittedName>
        <fullName evidence="3">Ribosome-associated protein</fullName>
    </submittedName>
</protein>
<dbReference type="GO" id="GO:0003723">
    <property type="term" value="F:RNA binding"/>
    <property type="evidence" value="ECO:0007669"/>
    <property type="project" value="UniProtKB-KW"/>
</dbReference>
<evidence type="ECO:0000313" key="3">
    <source>
        <dbReference type="EMBL" id="QDU81828.1"/>
    </source>
</evidence>
<organism evidence="3 4">
    <name type="scientific">Polystyrenella longa</name>
    <dbReference type="NCBI Taxonomy" id="2528007"/>
    <lineage>
        <taxon>Bacteria</taxon>
        <taxon>Pseudomonadati</taxon>
        <taxon>Planctomycetota</taxon>
        <taxon>Planctomycetia</taxon>
        <taxon>Planctomycetales</taxon>
        <taxon>Planctomycetaceae</taxon>
        <taxon>Polystyrenella</taxon>
    </lineage>
</organism>
<dbReference type="Pfam" id="PF13275">
    <property type="entry name" value="S4_2"/>
    <property type="match status" value="1"/>
</dbReference>